<evidence type="ECO:0000256" key="1">
    <source>
        <dbReference type="SAM" id="Phobius"/>
    </source>
</evidence>
<name>A0AAD1MX87_MYCMB</name>
<feature type="transmembrane region" description="Helical" evidence="1">
    <location>
        <begin position="6"/>
        <end position="24"/>
    </location>
</feature>
<dbReference type="AlphaFoldDB" id="A0AAD1MX87"/>
<evidence type="ECO:0000313" key="2">
    <source>
        <dbReference type="EMBL" id="BBZ59604.1"/>
    </source>
</evidence>
<organism evidence="2 3">
    <name type="scientific">Mycolicibacterium monacense</name>
    <name type="common">Mycobacterium monacense</name>
    <dbReference type="NCBI Taxonomy" id="85693"/>
    <lineage>
        <taxon>Bacteria</taxon>
        <taxon>Bacillati</taxon>
        <taxon>Actinomycetota</taxon>
        <taxon>Actinomycetes</taxon>
        <taxon>Mycobacteriales</taxon>
        <taxon>Mycobacteriaceae</taxon>
        <taxon>Mycolicibacterium</taxon>
    </lineage>
</organism>
<gene>
    <name evidence="2" type="ORF">MMON_09050</name>
</gene>
<keyword evidence="1" id="KW-1133">Transmembrane helix</keyword>
<dbReference type="Proteomes" id="UP000466039">
    <property type="component" value="Chromosome"/>
</dbReference>
<evidence type="ECO:0000313" key="3">
    <source>
        <dbReference type="Proteomes" id="UP000466039"/>
    </source>
</evidence>
<dbReference type="EMBL" id="AP022617">
    <property type="protein sequence ID" value="BBZ59604.1"/>
    <property type="molecule type" value="Genomic_DNA"/>
</dbReference>
<sequence length="187" mass="19519">MVPGQTAVVRSVAAVGFICFYFVLADRLADMRTAVVRVGVDPAGELTPAQLADGMSRLRELGGAAGADIVDNNLPAMPPGRREAELLIAGDDPGSLTQTALGLCAEAFGTEPVAGVLTYISRGTDDDAHGVLAGFGLAGDVTRTADDAGWDVVHVTLRKADLERIPESRIHTALEASLNCEVHIRTV</sequence>
<keyword evidence="3" id="KW-1185">Reference proteome</keyword>
<accession>A0AAD1MX87</accession>
<keyword evidence="1" id="KW-0472">Membrane</keyword>
<reference evidence="2 3" key="1">
    <citation type="journal article" date="2019" name="Emerg. Microbes Infect.">
        <title>Comprehensive subspecies identification of 175 nontuberculous mycobacteria species based on 7547 genomic profiles.</title>
        <authorList>
            <person name="Matsumoto Y."/>
            <person name="Kinjo T."/>
            <person name="Motooka D."/>
            <person name="Nabeya D."/>
            <person name="Jung N."/>
            <person name="Uechi K."/>
            <person name="Horii T."/>
            <person name="Iida T."/>
            <person name="Fujita J."/>
            <person name="Nakamura S."/>
        </authorList>
    </citation>
    <scope>NUCLEOTIDE SEQUENCE [LARGE SCALE GENOMIC DNA]</scope>
    <source>
        <strain evidence="2 3">JCM 15658</strain>
    </source>
</reference>
<protein>
    <submittedName>
        <fullName evidence="2">Uncharacterized protein</fullName>
    </submittedName>
</protein>
<keyword evidence="1" id="KW-0812">Transmembrane</keyword>
<proteinExistence type="predicted"/>